<evidence type="ECO:0000313" key="3">
    <source>
        <dbReference type="Proteomes" id="UP001172684"/>
    </source>
</evidence>
<keyword evidence="3" id="KW-1185">Reference proteome</keyword>
<proteinExistence type="predicted"/>
<organism evidence="2 3">
    <name type="scientific">Coniosporium apollinis</name>
    <dbReference type="NCBI Taxonomy" id="61459"/>
    <lineage>
        <taxon>Eukaryota</taxon>
        <taxon>Fungi</taxon>
        <taxon>Dikarya</taxon>
        <taxon>Ascomycota</taxon>
        <taxon>Pezizomycotina</taxon>
        <taxon>Dothideomycetes</taxon>
        <taxon>Dothideomycetes incertae sedis</taxon>
        <taxon>Coniosporium</taxon>
    </lineage>
</organism>
<feature type="chain" id="PRO_5045601197" description="Ubiquitin 3 binding protein But2 C-terminal domain-containing protein" evidence="1">
    <location>
        <begin position="20"/>
        <end position="192"/>
    </location>
</feature>
<sequence>MHYLTIASFLLSTALLTSAAPTPTSDADLVPRACSTLYPDIARVEQARPVESYLPGFIVAQDAGATNIKDAFAEFTVPPSSYGCQLEVYFPAGYPINTWGANQVYVYSLDGPLSRSPRGIDVSWAYDAPNIVSQVGTVTFGSKPNEPTRVVINSFQCRPKMAFRFSIASENQAGYVEFVQSQAAGLRMTYNC</sequence>
<evidence type="ECO:0000256" key="1">
    <source>
        <dbReference type="SAM" id="SignalP"/>
    </source>
</evidence>
<feature type="signal peptide" evidence="1">
    <location>
        <begin position="1"/>
        <end position="19"/>
    </location>
</feature>
<gene>
    <name evidence="2" type="ORF">H2201_007652</name>
</gene>
<protein>
    <recommendedName>
        <fullName evidence="4">Ubiquitin 3 binding protein But2 C-terminal domain-containing protein</fullName>
    </recommendedName>
</protein>
<dbReference type="Proteomes" id="UP001172684">
    <property type="component" value="Unassembled WGS sequence"/>
</dbReference>
<dbReference type="EMBL" id="JAPDRL010000083">
    <property type="protein sequence ID" value="KAJ9658794.1"/>
    <property type="molecule type" value="Genomic_DNA"/>
</dbReference>
<accession>A0ABQ9NQ73</accession>
<keyword evidence="1" id="KW-0732">Signal</keyword>
<evidence type="ECO:0000313" key="2">
    <source>
        <dbReference type="EMBL" id="KAJ9658794.1"/>
    </source>
</evidence>
<evidence type="ECO:0008006" key="4">
    <source>
        <dbReference type="Google" id="ProtNLM"/>
    </source>
</evidence>
<comment type="caution">
    <text evidence="2">The sequence shown here is derived from an EMBL/GenBank/DDBJ whole genome shotgun (WGS) entry which is preliminary data.</text>
</comment>
<name>A0ABQ9NQ73_9PEZI</name>
<reference evidence="2" key="1">
    <citation type="submission" date="2022-10" db="EMBL/GenBank/DDBJ databases">
        <title>Culturing micro-colonial fungi from biological soil crusts in the Mojave desert and describing Neophaeococcomyces mojavensis, and introducing the new genera and species Taxawa tesnikishii.</title>
        <authorList>
            <person name="Kurbessoian T."/>
            <person name="Stajich J.E."/>
        </authorList>
    </citation>
    <scope>NUCLEOTIDE SEQUENCE</scope>
    <source>
        <strain evidence="2">TK_1</strain>
    </source>
</reference>